<dbReference type="SUPFAM" id="SSF160379">
    <property type="entry name" value="SP0830-like"/>
    <property type="match status" value="1"/>
</dbReference>
<name>A0ABS7ZBK1_9MICO</name>
<dbReference type="Proteomes" id="UP001319870">
    <property type="component" value="Unassembled WGS sequence"/>
</dbReference>
<reference evidence="1 2" key="1">
    <citation type="submission" date="2021-09" db="EMBL/GenBank/DDBJ databases">
        <title>Isoptericola luteus sp. nov., a novel bacterium isolated from Harbin, the capital city of Heilongjiang province.</title>
        <authorList>
            <person name="Li J."/>
        </authorList>
    </citation>
    <scope>NUCLEOTIDE SEQUENCE [LARGE SCALE GENOMIC DNA]</scope>
    <source>
        <strain evidence="1 2">NEAU-Y5</strain>
    </source>
</reference>
<dbReference type="PANTHER" id="PTHR36439">
    <property type="entry name" value="BLL4334 PROTEIN"/>
    <property type="match status" value="1"/>
</dbReference>
<dbReference type="Pfam" id="PF08002">
    <property type="entry name" value="DUF1697"/>
    <property type="match status" value="1"/>
</dbReference>
<dbReference type="RefSeq" id="WP_225564214.1">
    <property type="nucleotide sequence ID" value="NZ_JAIXCQ010000002.1"/>
</dbReference>
<dbReference type="InterPro" id="IPR012545">
    <property type="entry name" value="DUF1697"/>
</dbReference>
<evidence type="ECO:0000313" key="1">
    <source>
        <dbReference type="EMBL" id="MCA5892433.1"/>
    </source>
</evidence>
<accession>A0ABS7ZBK1</accession>
<gene>
    <name evidence="1" type="ORF">LEP48_03575</name>
</gene>
<sequence length="184" mass="19564">MARTIYVVLLRGVNLGAHRRVTSAQLREAAVAAGLADPRTHANSGNLVAVAPERDDDVAARVTAALTEVTESEVPAVALTARRWDAVVRANPFPRAARDDPARLQVHVGPAPVDAAGIARFDLGNRGRELFAVAEGVLYVRYVDGIGTSRVTPAQLDRAAGTWTTGRNWNTVTRLATMARAPAP</sequence>
<organism evidence="1 2">
    <name type="scientific">Isoptericola luteus</name>
    <dbReference type="NCBI Taxonomy" id="2879484"/>
    <lineage>
        <taxon>Bacteria</taxon>
        <taxon>Bacillati</taxon>
        <taxon>Actinomycetota</taxon>
        <taxon>Actinomycetes</taxon>
        <taxon>Micrococcales</taxon>
        <taxon>Promicromonosporaceae</taxon>
        <taxon>Isoptericola</taxon>
    </lineage>
</organism>
<protein>
    <submittedName>
        <fullName evidence="1">DUF1697 domain-containing protein</fullName>
    </submittedName>
</protein>
<dbReference type="EMBL" id="JAIXCQ010000002">
    <property type="protein sequence ID" value="MCA5892433.1"/>
    <property type="molecule type" value="Genomic_DNA"/>
</dbReference>
<dbReference type="PANTHER" id="PTHR36439:SF1">
    <property type="entry name" value="DUF1697 DOMAIN-CONTAINING PROTEIN"/>
    <property type="match status" value="1"/>
</dbReference>
<keyword evidence="2" id="KW-1185">Reference proteome</keyword>
<comment type="caution">
    <text evidence="1">The sequence shown here is derived from an EMBL/GenBank/DDBJ whole genome shotgun (WGS) entry which is preliminary data.</text>
</comment>
<proteinExistence type="predicted"/>
<dbReference type="PIRSF" id="PIRSF008502">
    <property type="entry name" value="UCP008502"/>
    <property type="match status" value="1"/>
</dbReference>
<dbReference type="Gene3D" id="3.30.70.1280">
    <property type="entry name" value="SP0830-like domains"/>
    <property type="match status" value="1"/>
</dbReference>
<evidence type="ECO:0000313" key="2">
    <source>
        <dbReference type="Proteomes" id="UP001319870"/>
    </source>
</evidence>